<protein>
    <submittedName>
        <fullName evidence="4">Nitroreductase</fullName>
    </submittedName>
</protein>
<feature type="domain" description="Nitroreductase" evidence="3">
    <location>
        <begin position="18"/>
        <end position="67"/>
    </location>
</feature>
<comment type="similarity">
    <text evidence="1">Belongs to the nitroreductase family.</text>
</comment>
<dbReference type="InterPro" id="IPR029479">
    <property type="entry name" value="Nitroreductase"/>
</dbReference>
<dbReference type="GO" id="GO:0016491">
    <property type="term" value="F:oxidoreductase activity"/>
    <property type="evidence" value="ECO:0007669"/>
    <property type="project" value="UniProtKB-KW"/>
</dbReference>
<evidence type="ECO:0000256" key="1">
    <source>
        <dbReference type="ARBA" id="ARBA00007118"/>
    </source>
</evidence>
<evidence type="ECO:0000313" key="5">
    <source>
        <dbReference type="Proteomes" id="UP000230543"/>
    </source>
</evidence>
<dbReference type="SUPFAM" id="SSF55469">
    <property type="entry name" value="FMN-dependent nitroreductase-like"/>
    <property type="match status" value="1"/>
</dbReference>
<evidence type="ECO:0000259" key="3">
    <source>
        <dbReference type="Pfam" id="PF00881"/>
    </source>
</evidence>
<dbReference type="Gene3D" id="3.40.109.10">
    <property type="entry name" value="NADH Oxidase"/>
    <property type="match status" value="1"/>
</dbReference>
<dbReference type="InterPro" id="IPR000415">
    <property type="entry name" value="Nitroreductase-like"/>
</dbReference>
<accession>A0A2M6WCJ5</accession>
<dbReference type="Pfam" id="PF00881">
    <property type="entry name" value="Nitroreductase"/>
    <property type="match status" value="2"/>
</dbReference>
<organism evidence="4 5">
    <name type="scientific">Candidatus Komeilibacteria bacterium CG10_big_fil_rev_8_21_14_0_10_41_13</name>
    <dbReference type="NCBI Taxonomy" id="1974476"/>
    <lineage>
        <taxon>Bacteria</taxon>
        <taxon>Candidatus Komeiliibacteriota</taxon>
    </lineage>
</organism>
<dbReference type="AlphaFoldDB" id="A0A2M6WCJ5"/>
<dbReference type="PANTHER" id="PTHR43673">
    <property type="entry name" value="NAD(P)H NITROREDUCTASE YDGI-RELATED"/>
    <property type="match status" value="1"/>
</dbReference>
<dbReference type="Proteomes" id="UP000230543">
    <property type="component" value="Unassembled WGS sequence"/>
</dbReference>
<comment type="caution">
    <text evidence="4">The sequence shown here is derived from an EMBL/GenBank/DDBJ whole genome shotgun (WGS) entry which is preliminary data.</text>
</comment>
<name>A0A2M6WCJ5_9BACT</name>
<reference evidence="5" key="1">
    <citation type="submission" date="2017-09" db="EMBL/GenBank/DDBJ databases">
        <title>Depth-based differentiation of microbial function through sediment-hosted aquifers and enrichment of novel symbionts in the deep terrestrial subsurface.</title>
        <authorList>
            <person name="Probst A.J."/>
            <person name="Ladd B."/>
            <person name="Jarett J.K."/>
            <person name="Geller-Mcgrath D.E."/>
            <person name="Sieber C.M.K."/>
            <person name="Emerson J.B."/>
            <person name="Anantharaman K."/>
            <person name="Thomas B.C."/>
            <person name="Malmstrom R."/>
            <person name="Stieglmeier M."/>
            <person name="Klingl A."/>
            <person name="Woyke T."/>
            <person name="Ryan C.M."/>
            <person name="Banfield J.F."/>
        </authorList>
    </citation>
    <scope>NUCLEOTIDE SEQUENCE [LARGE SCALE GENOMIC DNA]</scope>
</reference>
<dbReference type="CDD" id="cd02138">
    <property type="entry name" value="TdsD-like"/>
    <property type="match status" value="1"/>
</dbReference>
<dbReference type="PANTHER" id="PTHR43673:SF10">
    <property type="entry name" value="NADH DEHYDROGENASE_NAD(P)H NITROREDUCTASE XCC3605-RELATED"/>
    <property type="match status" value="1"/>
</dbReference>
<sequence length="201" mass="22926">MTYPQKPATIKYPVNDLIKNRWSPRFFSDKSVEEEKLMSLFEAARWAASSYNGQPWRFIYALRDDQKNWQKLLSFLNEFNQGWAGSAGALIITFAKEKFDYNNKANYHHLYDTGSACGYLVLEAVNQGLVAHQMAGFDMERAKSELKVPEGYKAASAIAVGYPAGLKQVESSESDFKTGELKDRDRLSLDQIVFKGQWQDQ</sequence>
<feature type="domain" description="Nitroreductase" evidence="3">
    <location>
        <begin position="77"/>
        <end position="162"/>
    </location>
</feature>
<evidence type="ECO:0000256" key="2">
    <source>
        <dbReference type="ARBA" id="ARBA00023002"/>
    </source>
</evidence>
<dbReference type="EMBL" id="PFBO01000056">
    <property type="protein sequence ID" value="PIT90493.1"/>
    <property type="molecule type" value="Genomic_DNA"/>
</dbReference>
<proteinExistence type="inferred from homology"/>
<keyword evidence="2" id="KW-0560">Oxidoreductase</keyword>
<gene>
    <name evidence="4" type="ORF">COU22_01865</name>
</gene>
<evidence type="ECO:0000313" key="4">
    <source>
        <dbReference type="EMBL" id="PIT90493.1"/>
    </source>
</evidence>